<dbReference type="OMA" id="FADVECE"/>
<dbReference type="STRING" id="4072.A0A2G2YRL6"/>
<organism evidence="2 3">
    <name type="scientific">Capsicum annuum</name>
    <name type="common">Capsicum pepper</name>
    <dbReference type="NCBI Taxonomy" id="4072"/>
    <lineage>
        <taxon>Eukaryota</taxon>
        <taxon>Viridiplantae</taxon>
        <taxon>Streptophyta</taxon>
        <taxon>Embryophyta</taxon>
        <taxon>Tracheophyta</taxon>
        <taxon>Spermatophyta</taxon>
        <taxon>Magnoliopsida</taxon>
        <taxon>eudicotyledons</taxon>
        <taxon>Gunneridae</taxon>
        <taxon>Pentapetalae</taxon>
        <taxon>asterids</taxon>
        <taxon>lamiids</taxon>
        <taxon>Solanales</taxon>
        <taxon>Solanaceae</taxon>
        <taxon>Solanoideae</taxon>
        <taxon>Capsiceae</taxon>
        <taxon>Capsicum</taxon>
    </lineage>
</organism>
<gene>
    <name evidence="2" type="ORF">T459_23183</name>
</gene>
<evidence type="ECO:0000313" key="3">
    <source>
        <dbReference type="Proteomes" id="UP000222542"/>
    </source>
</evidence>
<dbReference type="Pfam" id="PF12776">
    <property type="entry name" value="Myb_DNA-bind_3"/>
    <property type="match status" value="1"/>
</dbReference>
<protein>
    <recommendedName>
        <fullName evidence="1">Myb/SANT-like domain-containing protein</fullName>
    </recommendedName>
</protein>
<sequence length="190" mass="22523">MQVEQPPAMAAQRPDWPSATDLGILRARVLLGAFGRFLIVIYFKNHLYSIISNVNLVRSNAKWDYDAHIAFIEVCEREIRKGNRPNTHLNKDGWKNLGDAFYNRMGRKYTKTQLKNKWDNMKQDWAFYNQLMRENTGLGWDATKNTIIADDDWWNQKIKVDHRYRRFRNMVLSLIRYRYDALFSDIVATG</sequence>
<dbReference type="PANTHER" id="PTHR31704">
    <property type="entry name" value="MYB/SANT-LIKE DNA-BINDING DOMAIN PROTEIN-RELATED"/>
    <property type="match status" value="1"/>
</dbReference>
<comment type="caution">
    <text evidence="2">The sequence shown here is derived from an EMBL/GenBank/DDBJ whole genome shotgun (WGS) entry which is preliminary data.</text>
</comment>
<evidence type="ECO:0000313" key="2">
    <source>
        <dbReference type="EMBL" id="PHT72398.1"/>
    </source>
</evidence>
<proteinExistence type="predicted"/>
<keyword evidence="3" id="KW-1185">Reference proteome</keyword>
<feature type="domain" description="Myb/SANT-like" evidence="1">
    <location>
        <begin position="62"/>
        <end position="156"/>
    </location>
</feature>
<dbReference type="PANTHER" id="PTHR31704:SF56">
    <property type="entry name" value="L10-INTERACTING MYB DOMAIN-CONTAINING PROTEIN-LIKE"/>
    <property type="match status" value="1"/>
</dbReference>
<evidence type="ECO:0000259" key="1">
    <source>
        <dbReference type="Pfam" id="PF12776"/>
    </source>
</evidence>
<reference evidence="2 3" key="2">
    <citation type="journal article" date="2017" name="Genome Biol.">
        <title>New reference genome sequences of hot pepper reveal the massive evolution of plant disease-resistance genes by retroduplication.</title>
        <authorList>
            <person name="Kim S."/>
            <person name="Park J."/>
            <person name="Yeom S.I."/>
            <person name="Kim Y.M."/>
            <person name="Seo E."/>
            <person name="Kim K.T."/>
            <person name="Kim M.S."/>
            <person name="Lee J.M."/>
            <person name="Cheong K."/>
            <person name="Shin H.S."/>
            <person name="Kim S.B."/>
            <person name="Han K."/>
            <person name="Lee J."/>
            <person name="Park M."/>
            <person name="Lee H.A."/>
            <person name="Lee H.Y."/>
            <person name="Lee Y."/>
            <person name="Oh S."/>
            <person name="Lee J.H."/>
            <person name="Choi E."/>
            <person name="Choi E."/>
            <person name="Lee S.E."/>
            <person name="Jeon J."/>
            <person name="Kim H."/>
            <person name="Choi G."/>
            <person name="Song H."/>
            <person name="Lee J."/>
            <person name="Lee S.C."/>
            <person name="Kwon J.K."/>
            <person name="Lee H.Y."/>
            <person name="Koo N."/>
            <person name="Hong Y."/>
            <person name="Kim R.W."/>
            <person name="Kang W.H."/>
            <person name="Huh J.H."/>
            <person name="Kang B.C."/>
            <person name="Yang T.J."/>
            <person name="Lee Y.H."/>
            <person name="Bennetzen J.L."/>
            <person name="Choi D."/>
        </authorList>
    </citation>
    <scope>NUCLEOTIDE SEQUENCE [LARGE SCALE GENOMIC DNA]</scope>
    <source>
        <strain evidence="3">cv. CM334</strain>
    </source>
</reference>
<name>A0A2G2YRL6_CAPAN</name>
<accession>A0A2G2YRL6</accession>
<dbReference type="Gramene" id="PHT72398">
    <property type="protein sequence ID" value="PHT72398"/>
    <property type="gene ID" value="T459_23183"/>
</dbReference>
<reference evidence="2 3" key="1">
    <citation type="journal article" date="2014" name="Nat. Genet.">
        <title>Genome sequence of the hot pepper provides insights into the evolution of pungency in Capsicum species.</title>
        <authorList>
            <person name="Kim S."/>
            <person name="Park M."/>
            <person name="Yeom S.I."/>
            <person name="Kim Y.M."/>
            <person name="Lee J.M."/>
            <person name="Lee H.A."/>
            <person name="Seo E."/>
            <person name="Choi J."/>
            <person name="Cheong K."/>
            <person name="Kim K.T."/>
            <person name="Jung K."/>
            <person name="Lee G.W."/>
            <person name="Oh S.K."/>
            <person name="Bae C."/>
            <person name="Kim S.B."/>
            <person name="Lee H.Y."/>
            <person name="Kim S.Y."/>
            <person name="Kim M.S."/>
            <person name="Kang B.C."/>
            <person name="Jo Y.D."/>
            <person name="Yang H.B."/>
            <person name="Jeong H.J."/>
            <person name="Kang W.H."/>
            <person name="Kwon J.K."/>
            <person name="Shin C."/>
            <person name="Lim J.Y."/>
            <person name="Park J.H."/>
            <person name="Huh J.H."/>
            <person name="Kim J.S."/>
            <person name="Kim B.D."/>
            <person name="Cohen O."/>
            <person name="Paran I."/>
            <person name="Suh M.C."/>
            <person name="Lee S.B."/>
            <person name="Kim Y.K."/>
            <person name="Shin Y."/>
            <person name="Noh S.J."/>
            <person name="Park J."/>
            <person name="Seo Y.S."/>
            <person name="Kwon S.Y."/>
            <person name="Kim H.A."/>
            <person name="Park J.M."/>
            <person name="Kim H.J."/>
            <person name="Choi S.B."/>
            <person name="Bosland P.W."/>
            <person name="Reeves G."/>
            <person name="Jo S.H."/>
            <person name="Lee B.W."/>
            <person name="Cho H.T."/>
            <person name="Choi H.S."/>
            <person name="Lee M.S."/>
            <person name="Yu Y."/>
            <person name="Do Choi Y."/>
            <person name="Park B.S."/>
            <person name="van Deynze A."/>
            <person name="Ashrafi H."/>
            <person name="Hill T."/>
            <person name="Kim W.T."/>
            <person name="Pai H.S."/>
            <person name="Ahn H.K."/>
            <person name="Yeam I."/>
            <person name="Giovannoni J.J."/>
            <person name="Rose J.K."/>
            <person name="Sorensen I."/>
            <person name="Lee S.J."/>
            <person name="Kim R.W."/>
            <person name="Choi I.Y."/>
            <person name="Choi B.S."/>
            <person name="Lim J.S."/>
            <person name="Lee Y.H."/>
            <person name="Choi D."/>
        </authorList>
    </citation>
    <scope>NUCLEOTIDE SEQUENCE [LARGE SCALE GENOMIC DNA]</scope>
    <source>
        <strain evidence="3">cv. CM334</strain>
    </source>
</reference>
<dbReference type="InterPro" id="IPR024752">
    <property type="entry name" value="Myb/SANT-like_dom"/>
</dbReference>
<dbReference type="EMBL" id="AYRZ02000009">
    <property type="protein sequence ID" value="PHT72398.1"/>
    <property type="molecule type" value="Genomic_DNA"/>
</dbReference>
<dbReference type="Proteomes" id="UP000222542">
    <property type="component" value="Unassembled WGS sequence"/>
</dbReference>
<dbReference type="AlphaFoldDB" id="A0A2G2YRL6"/>